<sequence length="225" mass="24412">MCLMTSFAKCGNIAGLTTLFSQYFPSNCPEGFVSKKFSGFNHCVRQPSESGGCVSIKVPAHNMQYDRVCAKVTAFQIGTPDGISGPNRPGSIDDAYVDGFSMIHGKSPRKHIWTFMGSSSEVKPTCPCATGSTVKVPDFIGNNYFCESGNRGETAVSGKIYTTDVLWNMRNCNGVEASCCRKDNNDYIYVVLPSSTTDDIEVRVCSDEATSDEDFSLLSIGISVY</sequence>
<accession>A0A1X7SX50</accession>
<name>A0A1X7SX50_AMPQE</name>
<proteinExistence type="predicted"/>
<dbReference type="InParanoid" id="A0A1X7SX50"/>
<evidence type="ECO:0000313" key="1">
    <source>
        <dbReference type="EnsemblMetazoa" id="Aqu2.1.06656_001"/>
    </source>
</evidence>
<reference evidence="1" key="1">
    <citation type="submission" date="2017-05" db="UniProtKB">
        <authorList>
            <consortium name="EnsemblMetazoa"/>
        </authorList>
    </citation>
    <scope>IDENTIFICATION</scope>
</reference>
<dbReference type="AlphaFoldDB" id="A0A1X7SX50"/>
<organism evidence="1">
    <name type="scientific">Amphimedon queenslandica</name>
    <name type="common">Sponge</name>
    <dbReference type="NCBI Taxonomy" id="400682"/>
    <lineage>
        <taxon>Eukaryota</taxon>
        <taxon>Metazoa</taxon>
        <taxon>Porifera</taxon>
        <taxon>Demospongiae</taxon>
        <taxon>Heteroscleromorpha</taxon>
        <taxon>Haplosclerida</taxon>
        <taxon>Niphatidae</taxon>
        <taxon>Amphimedon</taxon>
    </lineage>
</organism>
<dbReference type="EnsemblMetazoa" id="Aqu2.1.06656_001">
    <property type="protein sequence ID" value="Aqu2.1.06656_001"/>
    <property type="gene ID" value="Aqu2.1.06656"/>
</dbReference>
<protein>
    <submittedName>
        <fullName evidence="1">Uncharacterized protein</fullName>
    </submittedName>
</protein>